<dbReference type="PaxDb" id="2903-EOD24967"/>
<evidence type="ECO:0000259" key="4">
    <source>
        <dbReference type="PROSITE" id="PS51371"/>
    </source>
</evidence>
<dbReference type="Pfam" id="PF00571">
    <property type="entry name" value="CBS"/>
    <property type="match status" value="1"/>
</dbReference>
<protein>
    <recommendedName>
        <fullName evidence="2">Protein phosphatase</fullName>
        <ecNumber evidence="2">3.1.3.16</ecNumber>
    </recommendedName>
</protein>
<feature type="region of interest" description="Disordered" evidence="3">
    <location>
        <begin position="388"/>
        <end position="415"/>
    </location>
</feature>
<dbReference type="PROSITE" id="PS51746">
    <property type="entry name" value="PPM_2"/>
    <property type="match status" value="1"/>
</dbReference>
<dbReference type="GO" id="GO:0004722">
    <property type="term" value="F:protein serine/threonine phosphatase activity"/>
    <property type="evidence" value="ECO:0007669"/>
    <property type="project" value="UniProtKB-EC"/>
</dbReference>
<dbReference type="Gene3D" id="3.60.40.10">
    <property type="entry name" value="PPM-type phosphatase domain"/>
    <property type="match status" value="1"/>
</dbReference>
<comment type="cofactor">
    <cofactor evidence="2">
        <name>Mn(2+)</name>
        <dbReference type="ChEBI" id="CHEBI:29035"/>
    </cofactor>
</comment>
<dbReference type="AlphaFoldDB" id="A0A0D3JN82"/>
<evidence type="ECO:0000259" key="5">
    <source>
        <dbReference type="PROSITE" id="PS51746"/>
    </source>
</evidence>
<comment type="catalytic activity">
    <reaction evidence="2">
        <text>O-phospho-L-threonyl-[protein] + H2O = L-threonyl-[protein] + phosphate</text>
        <dbReference type="Rhea" id="RHEA:47004"/>
        <dbReference type="Rhea" id="RHEA-COMP:11060"/>
        <dbReference type="Rhea" id="RHEA-COMP:11605"/>
        <dbReference type="ChEBI" id="CHEBI:15377"/>
        <dbReference type="ChEBI" id="CHEBI:30013"/>
        <dbReference type="ChEBI" id="CHEBI:43474"/>
        <dbReference type="ChEBI" id="CHEBI:61977"/>
        <dbReference type="EC" id="3.1.3.16"/>
    </reaction>
</comment>
<dbReference type="Pfam" id="PF07228">
    <property type="entry name" value="SpoIIE"/>
    <property type="match status" value="1"/>
</dbReference>
<feature type="domain" description="PPM-type phosphatase" evidence="5">
    <location>
        <begin position="257"/>
        <end position="480"/>
    </location>
</feature>
<accession>A0A0D3JN82</accession>
<dbReference type="EnsemblProtists" id="EOD24967">
    <property type="protein sequence ID" value="EOD24967"/>
    <property type="gene ID" value="EMIHUDRAFT_469234"/>
</dbReference>
<dbReference type="eggNOG" id="KOG1379">
    <property type="taxonomic scope" value="Eukaryota"/>
</dbReference>
<dbReference type="SMART" id="SM00332">
    <property type="entry name" value="PP2Cc"/>
    <property type="match status" value="1"/>
</dbReference>
<evidence type="ECO:0000256" key="1">
    <source>
        <dbReference type="PROSITE-ProRule" id="PRU00703"/>
    </source>
</evidence>
<feature type="domain" description="CBS" evidence="4">
    <location>
        <begin position="137"/>
        <end position="195"/>
    </location>
</feature>
<evidence type="ECO:0000256" key="2">
    <source>
        <dbReference type="RuleBase" id="RU366020"/>
    </source>
</evidence>
<keyword evidence="2" id="KW-0479">Metal-binding</keyword>
<feature type="compositionally biased region" description="Acidic residues" evidence="3">
    <location>
        <begin position="533"/>
        <end position="542"/>
    </location>
</feature>
<dbReference type="EC" id="3.1.3.16" evidence="2"/>
<dbReference type="InterPro" id="IPR000644">
    <property type="entry name" value="CBS_dom"/>
</dbReference>
<dbReference type="RefSeq" id="XP_005777396.1">
    <property type="nucleotide sequence ID" value="XM_005777339.1"/>
</dbReference>
<comment type="cofactor">
    <cofactor evidence="2">
        <name>Mg(2+)</name>
        <dbReference type="ChEBI" id="CHEBI:18420"/>
    </cofactor>
</comment>
<dbReference type="KEGG" id="ehx:EMIHUDRAFT_469234"/>
<dbReference type="GeneID" id="17270513"/>
<dbReference type="GO" id="GO:0046872">
    <property type="term" value="F:metal ion binding"/>
    <property type="evidence" value="ECO:0007669"/>
    <property type="project" value="UniProtKB-UniRule"/>
</dbReference>
<dbReference type="InterPro" id="IPR001932">
    <property type="entry name" value="PPM-type_phosphatase-like_dom"/>
</dbReference>
<dbReference type="HOGENOM" id="CLU_511369_0_0_1"/>
<proteinExistence type="inferred from homology"/>
<keyword evidence="2" id="KW-0464">Manganese</keyword>
<comment type="similarity">
    <text evidence="2">Belongs to the PP2C family.</text>
</comment>
<keyword evidence="1" id="KW-0129">CBS domain</keyword>
<dbReference type="SUPFAM" id="SSF54631">
    <property type="entry name" value="CBS-domain pair"/>
    <property type="match status" value="1"/>
</dbReference>
<dbReference type="InterPro" id="IPR039123">
    <property type="entry name" value="PPTC7"/>
</dbReference>
<reference evidence="7" key="1">
    <citation type="journal article" date="2013" name="Nature">
        <title>Pan genome of the phytoplankton Emiliania underpins its global distribution.</title>
        <authorList>
            <person name="Read B.A."/>
            <person name="Kegel J."/>
            <person name="Klute M.J."/>
            <person name="Kuo A."/>
            <person name="Lefebvre S.C."/>
            <person name="Maumus F."/>
            <person name="Mayer C."/>
            <person name="Miller J."/>
            <person name="Monier A."/>
            <person name="Salamov A."/>
            <person name="Young J."/>
            <person name="Aguilar M."/>
            <person name="Claverie J.M."/>
            <person name="Frickenhaus S."/>
            <person name="Gonzalez K."/>
            <person name="Herman E.K."/>
            <person name="Lin Y.C."/>
            <person name="Napier J."/>
            <person name="Ogata H."/>
            <person name="Sarno A.F."/>
            <person name="Shmutz J."/>
            <person name="Schroeder D."/>
            <person name="de Vargas C."/>
            <person name="Verret F."/>
            <person name="von Dassow P."/>
            <person name="Valentin K."/>
            <person name="Van de Peer Y."/>
            <person name="Wheeler G."/>
            <person name="Dacks J.B."/>
            <person name="Delwiche C.F."/>
            <person name="Dyhrman S.T."/>
            <person name="Glockner G."/>
            <person name="John U."/>
            <person name="Richards T."/>
            <person name="Worden A.Z."/>
            <person name="Zhang X."/>
            <person name="Grigoriev I.V."/>
            <person name="Allen A.E."/>
            <person name="Bidle K."/>
            <person name="Borodovsky M."/>
            <person name="Bowler C."/>
            <person name="Brownlee C."/>
            <person name="Cock J.M."/>
            <person name="Elias M."/>
            <person name="Gladyshev V.N."/>
            <person name="Groth M."/>
            <person name="Guda C."/>
            <person name="Hadaegh A."/>
            <person name="Iglesias-Rodriguez M.D."/>
            <person name="Jenkins J."/>
            <person name="Jones B.M."/>
            <person name="Lawson T."/>
            <person name="Leese F."/>
            <person name="Lindquist E."/>
            <person name="Lobanov A."/>
            <person name="Lomsadze A."/>
            <person name="Malik S.B."/>
            <person name="Marsh M.E."/>
            <person name="Mackinder L."/>
            <person name="Mock T."/>
            <person name="Mueller-Roeber B."/>
            <person name="Pagarete A."/>
            <person name="Parker M."/>
            <person name="Probert I."/>
            <person name="Quesneville H."/>
            <person name="Raines C."/>
            <person name="Rensing S.A."/>
            <person name="Riano-Pachon D.M."/>
            <person name="Richier S."/>
            <person name="Rokitta S."/>
            <person name="Shiraiwa Y."/>
            <person name="Soanes D.M."/>
            <person name="van der Giezen M."/>
            <person name="Wahlund T.M."/>
            <person name="Williams B."/>
            <person name="Wilson W."/>
            <person name="Wolfe G."/>
            <person name="Wurch L.L."/>
        </authorList>
    </citation>
    <scope>NUCLEOTIDE SEQUENCE</scope>
</reference>
<dbReference type="SUPFAM" id="SSF81606">
    <property type="entry name" value="PP2C-like"/>
    <property type="match status" value="1"/>
</dbReference>
<feature type="compositionally biased region" description="Basic and acidic residues" evidence="3">
    <location>
        <begin position="396"/>
        <end position="412"/>
    </location>
</feature>
<dbReference type="InterPro" id="IPR046342">
    <property type="entry name" value="CBS_dom_sf"/>
</dbReference>
<dbReference type="PROSITE" id="PS51371">
    <property type="entry name" value="CBS"/>
    <property type="match status" value="1"/>
</dbReference>
<keyword evidence="2" id="KW-0904">Protein phosphatase</keyword>
<name>A0A0D3JN82_EMIH1</name>
<keyword evidence="7" id="KW-1185">Reference proteome</keyword>
<comment type="catalytic activity">
    <reaction evidence="2">
        <text>O-phospho-L-seryl-[protein] + H2O = L-seryl-[protein] + phosphate</text>
        <dbReference type="Rhea" id="RHEA:20629"/>
        <dbReference type="Rhea" id="RHEA-COMP:9863"/>
        <dbReference type="Rhea" id="RHEA-COMP:11604"/>
        <dbReference type="ChEBI" id="CHEBI:15377"/>
        <dbReference type="ChEBI" id="CHEBI:29999"/>
        <dbReference type="ChEBI" id="CHEBI:43474"/>
        <dbReference type="ChEBI" id="CHEBI:83421"/>
        <dbReference type="EC" id="3.1.3.16"/>
    </reaction>
</comment>
<dbReference type="SMART" id="SM00331">
    <property type="entry name" value="PP2C_SIG"/>
    <property type="match status" value="1"/>
</dbReference>
<dbReference type="Proteomes" id="UP000013827">
    <property type="component" value="Unassembled WGS sequence"/>
</dbReference>
<evidence type="ECO:0000313" key="6">
    <source>
        <dbReference type="EnsemblProtists" id="EOD24967"/>
    </source>
</evidence>
<keyword evidence="2" id="KW-0460">Magnesium</keyword>
<dbReference type="Gene3D" id="3.10.580.10">
    <property type="entry name" value="CBS-domain"/>
    <property type="match status" value="1"/>
</dbReference>
<feature type="region of interest" description="Disordered" evidence="3">
    <location>
        <begin position="105"/>
        <end position="132"/>
    </location>
</feature>
<dbReference type="PANTHER" id="PTHR12320">
    <property type="entry name" value="PROTEIN PHOSPHATASE 2C"/>
    <property type="match status" value="1"/>
</dbReference>
<sequence length="551" mass="58272">MLSMYARSLSRASARSARSPPLLALAARTARSVPAVAAQRRLLCDASGGPSSGVVTALDILRSVSGARYTMDDPLRASIGEGEPISAAIHRMVRPWISLARDAAEMEPTAPRATRHGDKSRPGATPEGWNVPVSSVMTPAKDLVYLSPSDTLDEVRSLMALSGRRHIPVLAGSTLLGILNPKDIAKYIHLQRNASTSAKSDFVQTVMPRKGVPIGTKLTRGSGLAGRGGAAAGTFLEPSWNRPVGSGLAAEAALQLYSAVALLPHPAKTESGGEDAFLLGPHMIGVADSTGRPHMIGVADGVGSWWEGGIDPAAYARGLMFASRNSCTKLKREEELDPAKVLLDAWHKMQLSRLIGSSTACLVSLDPHKTELRAANIGDSGFLLLRRQAPDSGDAPDDRFETPQDSRLRGPGHDASLVRVPVRPGDILVLATDGLFDNARAKELSLDKSVDSPFAILAKDNDILWGGGRPDDITVLVSHILDRADARAPPTDWAAVSGPGEPPPELLEAEALLAAERLAAEARTASGLGAERGEEEEVERLEEEARVGASR</sequence>
<evidence type="ECO:0000256" key="3">
    <source>
        <dbReference type="SAM" id="MobiDB-lite"/>
    </source>
</evidence>
<evidence type="ECO:0000313" key="7">
    <source>
        <dbReference type="Proteomes" id="UP000013827"/>
    </source>
</evidence>
<feature type="region of interest" description="Disordered" evidence="3">
    <location>
        <begin position="524"/>
        <end position="551"/>
    </location>
</feature>
<reference evidence="6" key="2">
    <citation type="submission" date="2024-10" db="UniProtKB">
        <authorList>
            <consortium name="EnsemblProtists"/>
        </authorList>
    </citation>
    <scope>IDENTIFICATION</scope>
</reference>
<dbReference type="InterPro" id="IPR036457">
    <property type="entry name" value="PPM-type-like_dom_sf"/>
</dbReference>
<keyword evidence="2" id="KW-0378">Hydrolase</keyword>
<organism evidence="6 7">
    <name type="scientific">Emiliania huxleyi (strain CCMP1516)</name>
    <dbReference type="NCBI Taxonomy" id="280463"/>
    <lineage>
        <taxon>Eukaryota</taxon>
        <taxon>Haptista</taxon>
        <taxon>Haptophyta</taxon>
        <taxon>Prymnesiophyceae</taxon>
        <taxon>Isochrysidales</taxon>
        <taxon>Noelaerhabdaceae</taxon>
        <taxon>Emiliania</taxon>
    </lineage>
</organism>
<dbReference type="PANTHER" id="PTHR12320:SF1">
    <property type="entry name" value="PROTEIN PHOSPHATASE PTC7 HOMOLOG"/>
    <property type="match status" value="1"/>
</dbReference>